<accession>A0A6A1V5D0</accession>
<dbReference type="AlphaFoldDB" id="A0A6A1V5D0"/>
<name>A0A6A1V5D0_9ROSI</name>
<gene>
    <name evidence="7" type="ORF">CJ030_MR7G011368</name>
</gene>
<dbReference type="GO" id="GO:0090575">
    <property type="term" value="C:RNA polymerase II transcription regulator complex"/>
    <property type="evidence" value="ECO:0007669"/>
    <property type="project" value="TreeGrafter"/>
</dbReference>
<dbReference type="Pfam" id="PF00010">
    <property type="entry name" value="HLH"/>
    <property type="match status" value="1"/>
</dbReference>
<dbReference type="EMBL" id="RXIC02000025">
    <property type="protein sequence ID" value="KAB1207047.1"/>
    <property type="molecule type" value="Genomic_DNA"/>
</dbReference>
<keyword evidence="4" id="KW-0539">Nucleus</keyword>
<dbReference type="SMART" id="SM00353">
    <property type="entry name" value="HLH"/>
    <property type="match status" value="1"/>
</dbReference>
<dbReference type="Gene3D" id="4.10.280.10">
    <property type="entry name" value="Helix-loop-helix DNA-binding domain"/>
    <property type="match status" value="1"/>
</dbReference>
<comment type="caution">
    <text evidence="7">The sequence shown here is derived from an EMBL/GenBank/DDBJ whole genome shotgun (WGS) entry which is preliminary data.</text>
</comment>
<evidence type="ECO:0000256" key="3">
    <source>
        <dbReference type="ARBA" id="ARBA00023163"/>
    </source>
</evidence>
<dbReference type="Proteomes" id="UP000516437">
    <property type="component" value="Chromosome 7"/>
</dbReference>
<dbReference type="PANTHER" id="PTHR13935">
    <property type="entry name" value="ACHAETE-SCUTE TRANSCRIPTION FACTOR-RELATED"/>
    <property type="match status" value="1"/>
</dbReference>
<evidence type="ECO:0000313" key="7">
    <source>
        <dbReference type="EMBL" id="KAB1207047.1"/>
    </source>
</evidence>
<sequence length="324" mass="36712">MDDHHQLDAWPGPDDDDDPLICLDTSDSPWPILEEHSISLPIADDDINDVLDASCVFLGQENSALARYPELRTDYERLMISASTKITNNIYKNAGTGLDSGVLLERELTALAHESCTDKEIFVKGVKCKTRDRNRRSKRIETREKEVEPSAEEGPVAKKQDHNAKERARRKKLNESYLALSSFLPDSRRPKRRWSAPVIIDRVIEYIPELEKEIKKLIVKKNSMLLDLNKTRQLKFEAALSTVSVHNVKEGEVVIQICLQRNREDALSNLICKIEAENVCIESVSTSQICDDKVCYHLHVQMAGTSQGADCIAVLREKVTSWLC</sequence>
<dbReference type="GO" id="GO:0046983">
    <property type="term" value="F:protein dimerization activity"/>
    <property type="evidence" value="ECO:0007669"/>
    <property type="project" value="InterPro"/>
</dbReference>
<evidence type="ECO:0000256" key="5">
    <source>
        <dbReference type="SAM" id="MobiDB-lite"/>
    </source>
</evidence>
<dbReference type="InterPro" id="IPR036638">
    <property type="entry name" value="HLH_DNA-bd_sf"/>
</dbReference>
<evidence type="ECO:0000259" key="6">
    <source>
        <dbReference type="PROSITE" id="PS50888"/>
    </source>
</evidence>
<keyword evidence="3" id="KW-0804">Transcription</keyword>
<dbReference type="InterPro" id="IPR011598">
    <property type="entry name" value="bHLH_dom"/>
</dbReference>
<protein>
    <submittedName>
        <fullName evidence="7">Transcription factor ORG2</fullName>
    </submittedName>
</protein>
<proteinExistence type="predicted"/>
<dbReference type="PANTHER" id="PTHR13935:SF104">
    <property type="entry name" value="TRANSCRIPTION FACTOR BHLH160"/>
    <property type="match status" value="1"/>
</dbReference>
<evidence type="ECO:0000256" key="4">
    <source>
        <dbReference type="ARBA" id="ARBA00023242"/>
    </source>
</evidence>
<reference evidence="7 8" key="1">
    <citation type="journal article" date="2019" name="Plant Biotechnol. J.">
        <title>The red bayberry genome and genetic basis of sex determination.</title>
        <authorList>
            <person name="Jia H.M."/>
            <person name="Jia H.J."/>
            <person name="Cai Q.L."/>
            <person name="Wang Y."/>
            <person name="Zhao H.B."/>
            <person name="Yang W.F."/>
            <person name="Wang G.Y."/>
            <person name="Li Y.H."/>
            <person name="Zhan D.L."/>
            <person name="Shen Y.T."/>
            <person name="Niu Q.F."/>
            <person name="Chang L."/>
            <person name="Qiu J."/>
            <person name="Zhao L."/>
            <person name="Xie H.B."/>
            <person name="Fu W.Y."/>
            <person name="Jin J."/>
            <person name="Li X.W."/>
            <person name="Jiao Y."/>
            <person name="Zhou C.C."/>
            <person name="Tu T."/>
            <person name="Chai C.Y."/>
            <person name="Gao J.L."/>
            <person name="Fan L.J."/>
            <person name="van de Weg E."/>
            <person name="Wang J.Y."/>
            <person name="Gao Z.S."/>
        </authorList>
    </citation>
    <scope>NUCLEOTIDE SEQUENCE [LARGE SCALE GENOMIC DNA]</scope>
    <source>
        <tissue evidence="7">Leaves</tissue>
    </source>
</reference>
<keyword evidence="2" id="KW-0805">Transcription regulation</keyword>
<feature type="compositionally biased region" description="Basic and acidic residues" evidence="5">
    <location>
        <begin position="139"/>
        <end position="148"/>
    </location>
</feature>
<dbReference type="GO" id="GO:0000981">
    <property type="term" value="F:DNA-binding transcription factor activity, RNA polymerase II-specific"/>
    <property type="evidence" value="ECO:0007669"/>
    <property type="project" value="TreeGrafter"/>
</dbReference>
<feature type="region of interest" description="Disordered" evidence="5">
    <location>
        <begin position="1"/>
        <end position="20"/>
    </location>
</feature>
<keyword evidence="8" id="KW-1185">Reference proteome</keyword>
<dbReference type="PROSITE" id="PS50888">
    <property type="entry name" value="BHLH"/>
    <property type="match status" value="1"/>
</dbReference>
<evidence type="ECO:0000256" key="1">
    <source>
        <dbReference type="ARBA" id="ARBA00004123"/>
    </source>
</evidence>
<dbReference type="GO" id="GO:0000977">
    <property type="term" value="F:RNA polymerase II transcription regulatory region sequence-specific DNA binding"/>
    <property type="evidence" value="ECO:0007669"/>
    <property type="project" value="TreeGrafter"/>
</dbReference>
<dbReference type="InterPro" id="IPR015660">
    <property type="entry name" value="MASH1/Ascl1a-like"/>
</dbReference>
<feature type="region of interest" description="Disordered" evidence="5">
    <location>
        <begin position="133"/>
        <end position="170"/>
    </location>
</feature>
<comment type="subcellular location">
    <subcellularLocation>
        <location evidence="1">Nucleus</location>
    </subcellularLocation>
</comment>
<organism evidence="7 8">
    <name type="scientific">Morella rubra</name>
    <name type="common">Chinese bayberry</name>
    <dbReference type="NCBI Taxonomy" id="262757"/>
    <lineage>
        <taxon>Eukaryota</taxon>
        <taxon>Viridiplantae</taxon>
        <taxon>Streptophyta</taxon>
        <taxon>Embryophyta</taxon>
        <taxon>Tracheophyta</taxon>
        <taxon>Spermatophyta</taxon>
        <taxon>Magnoliopsida</taxon>
        <taxon>eudicotyledons</taxon>
        <taxon>Gunneridae</taxon>
        <taxon>Pentapetalae</taxon>
        <taxon>rosids</taxon>
        <taxon>fabids</taxon>
        <taxon>Fagales</taxon>
        <taxon>Myricaceae</taxon>
        <taxon>Morella</taxon>
    </lineage>
</organism>
<evidence type="ECO:0000256" key="2">
    <source>
        <dbReference type="ARBA" id="ARBA00023015"/>
    </source>
</evidence>
<dbReference type="OrthoDB" id="1898027at2759"/>
<evidence type="ECO:0000313" key="8">
    <source>
        <dbReference type="Proteomes" id="UP000516437"/>
    </source>
</evidence>
<feature type="compositionally biased region" description="Basic and acidic residues" evidence="5">
    <location>
        <begin position="155"/>
        <end position="166"/>
    </location>
</feature>
<dbReference type="SUPFAM" id="SSF47459">
    <property type="entry name" value="HLH, helix-loop-helix DNA-binding domain"/>
    <property type="match status" value="1"/>
</dbReference>
<feature type="domain" description="BHLH" evidence="6">
    <location>
        <begin position="157"/>
        <end position="210"/>
    </location>
</feature>